<protein>
    <recommendedName>
        <fullName evidence="4">Epsilon-subunit,methylmalonyl-CoA decarboxylase</fullName>
    </recommendedName>
</protein>
<reference evidence="1 3" key="1">
    <citation type="submission" date="2016-01" db="EMBL/GenBank/DDBJ databases">
        <authorList>
            <person name="Oliw E.H."/>
        </authorList>
    </citation>
    <scope>NUCLEOTIDE SEQUENCE [LARGE SCALE GENOMIC DNA]</scope>
    <source>
        <strain evidence="1 3">CMW7756B</strain>
    </source>
</reference>
<comment type="caution">
    <text evidence="1">The sequence shown here is derived from an EMBL/GenBank/DDBJ whole genome shotgun (WGS) entry which is preliminary data.</text>
</comment>
<evidence type="ECO:0000313" key="2">
    <source>
        <dbReference type="EMBL" id="MDK7356795.1"/>
    </source>
</evidence>
<evidence type="ECO:0008006" key="4">
    <source>
        <dbReference type="Google" id="ProtNLM"/>
    </source>
</evidence>
<accession>A0A133S1P5</accession>
<dbReference type="Proteomes" id="UP000070226">
    <property type="component" value="Unassembled WGS sequence"/>
</dbReference>
<dbReference type="RefSeq" id="WP_005377348.1">
    <property type="nucleotide sequence ID" value="NZ_CABFMO010000022.1"/>
</dbReference>
<gene>
    <name evidence="1" type="ORF">HMPREF3233_01736</name>
    <name evidence="2" type="ORF">QP520_04040</name>
</gene>
<dbReference type="EMBL" id="LRQT01000096">
    <property type="protein sequence ID" value="KXA62262.1"/>
    <property type="molecule type" value="Genomic_DNA"/>
</dbReference>
<organism evidence="1">
    <name type="scientific">Veillonella atypica</name>
    <dbReference type="NCBI Taxonomy" id="39777"/>
    <lineage>
        <taxon>Bacteria</taxon>
        <taxon>Bacillati</taxon>
        <taxon>Bacillota</taxon>
        <taxon>Negativicutes</taxon>
        <taxon>Veillonellales</taxon>
        <taxon>Veillonellaceae</taxon>
        <taxon>Veillonella</taxon>
    </lineage>
</organism>
<dbReference type="Proteomes" id="UP001236274">
    <property type="component" value="Unassembled WGS sequence"/>
</dbReference>
<evidence type="ECO:0000313" key="1">
    <source>
        <dbReference type="EMBL" id="KXA62262.1"/>
    </source>
</evidence>
<name>A0A133S1P5_9FIRM</name>
<dbReference type="PATRIC" id="fig|39777.7.peg.1700"/>
<reference evidence="2" key="2">
    <citation type="submission" date="2023-05" db="EMBL/GenBank/DDBJ databases">
        <title>Cataloging the Phylogenetic Diversity of Human Bladder Bacteria.</title>
        <authorList>
            <person name="Du J."/>
        </authorList>
    </citation>
    <scope>NUCLEOTIDE SEQUENCE</scope>
    <source>
        <strain evidence="2">UMB10101</strain>
    </source>
</reference>
<evidence type="ECO:0000313" key="3">
    <source>
        <dbReference type="Proteomes" id="UP000070226"/>
    </source>
</evidence>
<dbReference type="GeneID" id="58789893"/>
<dbReference type="AlphaFoldDB" id="A0A133S1P5"/>
<sequence length="55" mass="5886">MSNATKANGKAPSQDVVAVIVGALAAMGYSADQIAHIRPIVSYNWKMEGRLRGNR</sequence>
<dbReference type="EMBL" id="JASORJ010000004">
    <property type="protein sequence ID" value="MDK7356795.1"/>
    <property type="molecule type" value="Genomic_DNA"/>
</dbReference>
<proteinExistence type="predicted"/>